<comment type="similarity">
    <text evidence="2">Belongs to the NADH dehydrogenase family.</text>
</comment>
<dbReference type="Gene3D" id="3.50.50.100">
    <property type="match status" value="1"/>
</dbReference>
<name>A0A7W5VA33_9ACTN</name>
<dbReference type="EMBL" id="JACIBV010000001">
    <property type="protein sequence ID" value="MBB3730961.1"/>
    <property type="molecule type" value="Genomic_DNA"/>
</dbReference>
<comment type="cofactor">
    <cofactor evidence="1">
        <name>FAD</name>
        <dbReference type="ChEBI" id="CHEBI:57692"/>
    </cofactor>
</comment>
<feature type="domain" description="FAD/NAD(P)-binding" evidence="6">
    <location>
        <begin position="3"/>
        <end position="282"/>
    </location>
</feature>
<dbReference type="InterPro" id="IPR023753">
    <property type="entry name" value="FAD/NAD-binding_dom"/>
</dbReference>
<dbReference type="InterPro" id="IPR036188">
    <property type="entry name" value="FAD/NAD-bd_sf"/>
</dbReference>
<keyword evidence="5 7" id="KW-0560">Oxidoreductase</keyword>
<evidence type="ECO:0000256" key="2">
    <source>
        <dbReference type="ARBA" id="ARBA00005272"/>
    </source>
</evidence>
<organism evidence="7 8">
    <name type="scientific">Nonomuraea dietziae</name>
    <dbReference type="NCBI Taxonomy" id="65515"/>
    <lineage>
        <taxon>Bacteria</taxon>
        <taxon>Bacillati</taxon>
        <taxon>Actinomycetota</taxon>
        <taxon>Actinomycetes</taxon>
        <taxon>Streptosporangiales</taxon>
        <taxon>Streptosporangiaceae</taxon>
        <taxon>Nonomuraea</taxon>
    </lineage>
</organism>
<dbReference type="RefSeq" id="WP_183656289.1">
    <property type="nucleotide sequence ID" value="NZ_BAAAXX010000007.1"/>
</dbReference>
<dbReference type="PRINTS" id="PR00469">
    <property type="entry name" value="PNDRDTASEII"/>
</dbReference>
<evidence type="ECO:0000256" key="1">
    <source>
        <dbReference type="ARBA" id="ARBA00001974"/>
    </source>
</evidence>
<dbReference type="PANTHER" id="PTHR42913:SF3">
    <property type="entry name" value="64 KDA MITOCHONDRIAL NADH DEHYDROGENASE (EUROFUNG)"/>
    <property type="match status" value="1"/>
</dbReference>
<gene>
    <name evidence="7" type="ORF">FHR33_006821</name>
</gene>
<comment type="caution">
    <text evidence="7">The sequence shown here is derived from an EMBL/GenBank/DDBJ whole genome shotgun (WGS) entry which is preliminary data.</text>
</comment>
<dbReference type="AlphaFoldDB" id="A0A7W5VA33"/>
<sequence length="376" mass="39459">MAHIVIVGGGFAGVWSAAGAARVRGEAADVRITLISPSDQLVLRPRMYEAEPDLATVELSRVLEPIGVGHLRATVTAIDTGRGTVTAGGEVIAYDRLVLAAGSALVRPDLPGAQHLFDVDTLQGARRLAGHLRGRDGFTAVVVGAGFTGLEVATELAGRGRVVLVDRSDVVGVELGPGPRPAIEAALDKLAVERRLGTSVTSVGPDHAILSDGSRVEADAVVWTAGIQASPLAAHLPSERDRLGRLLVDRHLRAGRAEFAAGDTAAARYDDGHFVMPSCQHAIPLGMVAGHNAAADVLGLELREFEAGPYVTCLDLGEAGAVFTRGWERAVMASGVDGKEVKRWIMEVIHPPVDDAATILAASDHPSFEIPFYESR</sequence>
<dbReference type="InterPro" id="IPR051169">
    <property type="entry name" value="NADH-Q_oxidoreductase"/>
</dbReference>
<keyword evidence="8" id="KW-1185">Reference proteome</keyword>
<protein>
    <submittedName>
        <fullName evidence="7">NADH dehydrogenase</fullName>
        <ecNumber evidence="7">1.6.99.3</ecNumber>
    </submittedName>
</protein>
<dbReference type="GO" id="GO:0003955">
    <property type="term" value="F:NAD(P)H dehydrogenase (quinone) activity"/>
    <property type="evidence" value="ECO:0007669"/>
    <property type="project" value="TreeGrafter"/>
</dbReference>
<dbReference type="PRINTS" id="PR00368">
    <property type="entry name" value="FADPNR"/>
</dbReference>
<evidence type="ECO:0000259" key="6">
    <source>
        <dbReference type="Pfam" id="PF07992"/>
    </source>
</evidence>
<evidence type="ECO:0000256" key="3">
    <source>
        <dbReference type="ARBA" id="ARBA00022630"/>
    </source>
</evidence>
<dbReference type="GeneID" id="95393080"/>
<keyword evidence="4" id="KW-0274">FAD</keyword>
<dbReference type="SUPFAM" id="SSF51905">
    <property type="entry name" value="FAD/NAD(P)-binding domain"/>
    <property type="match status" value="2"/>
</dbReference>
<evidence type="ECO:0000313" key="8">
    <source>
        <dbReference type="Proteomes" id="UP000579945"/>
    </source>
</evidence>
<keyword evidence="3" id="KW-0285">Flavoprotein</keyword>
<proteinExistence type="inferred from homology"/>
<dbReference type="GO" id="GO:0019646">
    <property type="term" value="P:aerobic electron transport chain"/>
    <property type="evidence" value="ECO:0007669"/>
    <property type="project" value="TreeGrafter"/>
</dbReference>
<dbReference type="Proteomes" id="UP000579945">
    <property type="component" value="Unassembled WGS sequence"/>
</dbReference>
<evidence type="ECO:0000256" key="4">
    <source>
        <dbReference type="ARBA" id="ARBA00022827"/>
    </source>
</evidence>
<evidence type="ECO:0000256" key="5">
    <source>
        <dbReference type="ARBA" id="ARBA00023002"/>
    </source>
</evidence>
<accession>A0A7W5VA33</accession>
<dbReference type="Pfam" id="PF07992">
    <property type="entry name" value="Pyr_redox_2"/>
    <property type="match status" value="1"/>
</dbReference>
<reference evidence="7 8" key="1">
    <citation type="submission" date="2020-08" db="EMBL/GenBank/DDBJ databases">
        <title>Sequencing the genomes of 1000 actinobacteria strains.</title>
        <authorList>
            <person name="Klenk H.-P."/>
        </authorList>
    </citation>
    <scope>NUCLEOTIDE SEQUENCE [LARGE SCALE GENOMIC DNA]</scope>
    <source>
        <strain evidence="7 8">DSM 44320</strain>
    </source>
</reference>
<dbReference type="PANTHER" id="PTHR42913">
    <property type="entry name" value="APOPTOSIS-INDUCING FACTOR 1"/>
    <property type="match status" value="1"/>
</dbReference>
<evidence type="ECO:0000313" key="7">
    <source>
        <dbReference type="EMBL" id="MBB3730961.1"/>
    </source>
</evidence>
<dbReference type="EC" id="1.6.99.3" evidence="7"/>